<evidence type="ECO:0000313" key="4">
    <source>
        <dbReference type="Proteomes" id="UP000466794"/>
    </source>
</evidence>
<dbReference type="RefSeq" id="WP_157393493.1">
    <property type="nucleotide sequence ID" value="NZ_WRPP01000016.1"/>
</dbReference>
<evidence type="ECO:0000256" key="1">
    <source>
        <dbReference type="ARBA" id="ARBA00008645"/>
    </source>
</evidence>
<dbReference type="Gene3D" id="3.40.50.1820">
    <property type="entry name" value="alpha/beta hydrolase"/>
    <property type="match status" value="1"/>
</dbReference>
<comment type="similarity">
    <text evidence="1">Belongs to the AB hydrolase superfamily.</text>
</comment>
<dbReference type="PANTHER" id="PTHR22946:SF9">
    <property type="entry name" value="POLYKETIDE TRANSFERASE AF380"/>
    <property type="match status" value="1"/>
</dbReference>
<dbReference type="GO" id="GO:0052689">
    <property type="term" value="F:carboxylic ester hydrolase activity"/>
    <property type="evidence" value="ECO:0007669"/>
    <property type="project" value="UniProtKB-ARBA"/>
</dbReference>
<dbReference type="PANTHER" id="PTHR22946">
    <property type="entry name" value="DIENELACTONE HYDROLASE DOMAIN-CONTAINING PROTEIN-RELATED"/>
    <property type="match status" value="1"/>
</dbReference>
<proteinExistence type="inferred from homology"/>
<dbReference type="Proteomes" id="UP000466794">
    <property type="component" value="Unassembled WGS sequence"/>
</dbReference>
<dbReference type="AlphaFoldDB" id="A0A7K1VBQ1"/>
<sequence length="112" mass="11929">MARNSIRIRPTTVAMGEASDPSRYYLPADPANLLHADPARRDTVKFAGGTATLAGHLYRPPGVAADARTPGVVMCGPISSVKEQTLPHYAQRLSDAGYTVLTFDPRNPGPTP</sequence>
<organism evidence="3 4">
    <name type="scientific">Nocardia terrae</name>
    <dbReference type="NCBI Taxonomy" id="2675851"/>
    <lineage>
        <taxon>Bacteria</taxon>
        <taxon>Bacillati</taxon>
        <taxon>Actinomycetota</taxon>
        <taxon>Actinomycetes</taxon>
        <taxon>Mycobacteriales</taxon>
        <taxon>Nocardiaceae</taxon>
        <taxon>Nocardia</taxon>
    </lineage>
</organism>
<dbReference type="EMBL" id="WRPP01000016">
    <property type="protein sequence ID" value="MVU83909.1"/>
    <property type="molecule type" value="Genomic_DNA"/>
</dbReference>
<dbReference type="SUPFAM" id="SSF53474">
    <property type="entry name" value="alpha/beta-Hydrolases"/>
    <property type="match status" value="1"/>
</dbReference>
<reference evidence="3 4" key="1">
    <citation type="submission" date="2019-12" db="EMBL/GenBank/DDBJ databases">
        <title>Nocardia sp. nov. ET3-3 isolated from soil.</title>
        <authorList>
            <person name="Kanchanasin P."/>
            <person name="Tanasupawat S."/>
            <person name="Yuki M."/>
            <person name="Kudo T."/>
        </authorList>
    </citation>
    <scope>NUCLEOTIDE SEQUENCE [LARGE SCALE GENOMIC DNA]</scope>
    <source>
        <strain evidence="3 4">ET3-3</strain>
    </source>
</reference>
<name>A0A7K1VBQ1_9NOCA</name>
<evidence type="ECO:0000313" key="3">
    <source>
        <dbReference type="EMBL" id="MVU83909.1"/>
    </source>
</evidence>
<evidence type="ECO:0000256" key="2">
    <source>
        <dbReference type="ARBA" id="ARBA00022801"/>
    </source>
</evidence>
<keyword evidence="2" id="KW-0378">Hydrolase</keyword>
<gene>
    <name evidence="3" type="ORF">GPX89_42610</name>
</gene>
<protein>
    <recommendedName>
        <fullName evidence="5">Alpha/beta hydrolase</fullName>
    </recommendedName>
</protein>
<dbReference type="InterPro" id="IPR050261">
    <property type="entry name" value="FrsA_esterase"/>
</dbReference>
<keyword evidence="4" id="KW-1185">Reference proteome</keyword>
<dbReference type="InterPro" id="IPR029058">
    <property type="entry name" value="AB_hydrolase_fold"/>
</dbReference>
<accession>A0A7K1VBQ1</accession>
<comment type="caution">
    <text evidence="3">The sequence shown here is derived from an EMBL/GenBank/DDBJ whole genome shotgun (WGS) entry which is preliminary data.</text>
</comment>
<evidence type="ECO:0008006" key="5">
    <source>
        <dbReference type="Google" id="ProtNLM"/>
    </source>
</evidence>